<dbReference type="PATRIC" id="fig|742817.3.peg.888"/>
<dbReference type="Proteomes" id="UP000004892">
    <property type="component" value="Unassembled WGS sequence"/>
</dbReference>
<dbReference type="GeneID" id="98068437"/>
<keyword evidence="1" id="KW-0732">Signal</keyword>
<protein>
    <recommendedName>
        <fullName evidence="2">DUF4923 domain-containing protein</fullName>
    </recommendedName>
</protein>
<feature type="domain" description="DUF4923" evidence="2">
    <location>
        <begin position="27"/>
        <end position="199"/>
    </location>
</feature>
<name>H1DEZ5_9BACT</name>
<evidence type="ECO:0000256" key="1">
    <source>
        <dbReference type="SAM" id="SignalP"/>
    </source>
</evidence>
<reference evidence="3 4" key="1">
    <citation type="submission" date="2012-01" db="EMBL/GenBank/DDBJ databases">
        <title>The Genome Sequence of Odoribacter laneus YIT 12061.</title>
        <authorList>
            <consortium name="The Broad Institute Genome Sequencing Platform"/>
            <person name="Earl A."/>
            <person name="Ward D."/>
            <person name="Feldgarden M."/>
            <person name="Gevers D."/>
            <person name="Morotomi M."/>
            <person name="Young S.K."/>
            <person name="Zeng Q."/>
            <person name="Gargeya S."/>
            <person name="Fitzgerald M."/>
            <person name="Haas B."/>
            <person name="Abouelleil A."/>
            <person name="Alvarado L."/>
            <person name="Arachchi H.M."/>
            <person name="Berlin A."/>
            <person name="Chapman S.B."/>
            <person name="Gearin G."/>
            <person name="Goldberg J."/>
            <person name="Griggs A."/>
            <person name="Gujja S."/>
            <person name="Hansen M."/>
            <person name="Heiman D."/>
            <person name="Howarth C."/>
            <person name="Larimer J."/>
            <person name="Lui A."/>
            <person name="MacDonald P.J.P."/>
            <person name="McCowen C."/>
            <person name="Montmayeur A."/>
            <person name="Murphy C."/>
            <person name="Neiman D."/>
            <person name="Pearson M."/>
            <person name="Priest M."/>
            <person name="Roberts A."/>
            <person name="Saif S."/>
            <person name="Shea T."/>
            <person name="Sisk P."/>
            <person name="Stolte C."/>
            <person name="Sykes S."/>
            <person name="Wortman J."/>
            <person name="Nusbaum C."/>
            <person name="Birren B."/>
        </authorList>
    </citation>
    <scope>NUCLEOTIDE SEQUENCE [LARGE SCALE GENOMIC DNA]</scope>
    <source>
        <strain evidence="3 4">YIT 12061</strain>
    </source>
</reference>
<dbReference type="AlphaFoldDB" id="H1DEZ5"/>
<dbReference type="Pfam" id="PF16270">
    <property type="entry name" value="DUF4923"/>
    <property type="match status" value="1"/>
</dbReference>
<dbReference type="EMBL" id="ADMC01000014">
    <property type="protein sequence ID" value="EHP49313.1"/>
    <property type="molecule type" value="Genomic_DNA"/>
</dbReference>
<feature type="signal peptide" evidence="1">
    <location>
        <begin position="1"/>
        <end position="24"/>
    </location>
</feature>
<evidence type="ECO:0000259" key="2">
    <source>
        <dbReference type="Pfam" id="PF16270"/>
    </source>
</evidence>
<gene>
    <name evidence="3" type="ORF">HMPREF9449_00831</name>
</gene>
<dbReference type="eggNOG" id="ENOG5032UZ2">
    <property type="taxonomic scope" value="Bacteria"/>
</dbReference>
<dbReference type="STRING" id="742817.HMPREF9449_00831"/>
<evidence type="ECO:0000313" key="3">
    <source>
        <dbReference type="EMBL" id="EHP49313.1"/>
    </source>
</evidence>
<dbReference type="HOGENOM" id="CLU_083301_0_0_10"/>
<comment type="caution">
    <text evidence="3">The sequence shown here is derived from an EMBL/GenBank/DDBJ whole genome shotgun (WGS) entry which is preliminary data.</text>
</comment>
<evidence type="ECO:0000313" key="4">
    <source>
        <dbReference type="Proteomes" id="UP000004892"/>
    </source>
</evidence>
<sequence length="200" mass="21700">MKNFCIKSVVFLSFVLINSGILCAQSLEDLLKSETAKKMLNTVKEKTGVKSIEGTWQYEGAACQFKSDDLLQKAGGIAMAEGMKTKLEAAYAKAGIVSGNLSYTFSADSTFTSQFGQKTFKGTYSYNASTGILTLNYYSLFRMEASVVKTLKGISILFDADRLLKFVTLLSGISKSSTLAAVGKVAAQYDGMRLGFELKQ</sequence>
<proteinExistence type="predicted"/>
<organism evidence="3 4">
    <name type="scientific">Odoribacter laneus YIT 12061</name>
    <dbReference type="NCBI Taxonomy" id="742817"/>
    <lineage>
        <taxon>Bacteria</taxon>
        <taxon>Pseudomonadati</taxon>
        <taxon>Bacteroidota</taxon>
        <taxon>Bacteroidia</taxon>
        <taxon>Bacteroidales</taxon>
        <taxon>Odoribacteraceae</taxon>
        <taxon>Odoribacter</taxon>
    </lineage>
</organism>
<dbReference type="InterPro" id="IPR032575">
    <property type="entry name" value="DUF4923"/>
</dbReference>
<accession>H1DEZ5</accession>
<feature type="chain" id="PRO_5003548880" description="DUF4923 domain-containing protein" evidence="1">
    <location>
        <begin position="25"/>
        <end position="200"/>
    </location>
</feature>
<keyword evidence="4" id="KW-1185">Reference proteome</keyword>
<dbReference type="RefSeq" id="WP_009135979.1">
    <property type="nucleotide sequence ID" value="NZ_JH594596.1"/>
</dbReference>